<keyword evidence="6" id="KW-1185">Reference proteome</keyword>
<evidence type="ECO:0000256" key="3">
    <source>
        <dbReference type="ARBA" id="ARBA00023295"/>
    </source>
</evidence>
<dbReference type="Proteomes" id="UP000245124">
    <property type="component" value="Unassembled WGS sequence"/>
</dbReference>
<name>A0A2R5FM00_NOSCO</name>
<dbReference type="InterPro" id="IPR017853">
    <property type="entry name" value="GH"/>
</dbReference>
<dbReference type="GO" id="GO:0009253">
    <property type="term" value="P:peptidoglycan catabolic process"/>
    <property type="evidence" value="ECO:0007669"/>
    <property type="project" value="InterPro"/>
</dbReference>
<protein>
    <submittedName>
        <fullName evidence="5">Glycoside hydrolase family protein</fullName>
    </submittedName>
</protein>
<dbReference type="PROSITE" id="PS51904">
    <property type="entry name" value="GLYCOSYL_HYDROL_F25_2"/>
    <property type="match status" value="1"/>
</dbReference>
<organism evidence="5 6">
    <name type="scientific">Nostoc commune NIES-4072</name>
    <dbReference type="NCBI Taxonomy" id="2005467"/>
    <lineage>
        <taxon>Bacteria</taxon>
        <taxon>Bacillati</taxon>
        <taxon>Cyanobacteriota</taxon>
        <taxon>Cyanophyceae</taxon>
        <taxon>Nostocales</taxon>
        <taxon>Nostocaceae</taxon>
        <taxon>Nostoc</taxon>
    </lineage>
</organism>
<dbReference type="Gene3D" id="3.20.20.80">
    <property type="entry name" value="Glycosidases"/>
    <property type="match status" value="1"/>
</dbReference>
<evidence type="ECO:0000259" key="4">
    <source>
        <dbReference type="Pfam" id="PF01471"/>
    </source>
</evidence>
<dbReference type="EMBL" id="BDUD01000001">
    <property type="protein sequence ID" value="GBG16811.1"/>
    <property type="molecule type" value="Genomic_DNA"/>
</dbReference>
<dbReference type="SMART" id="SM00641">
    <property type="entry name" value="Glyco_25"/>
    <property type="match status" value="1"/>
</dbReference>
<dbReference type="GO" id="GO:0016052">
    <property type="term" value="P:carbohydrate catabolic process"/>
    <property type="evidence" value="ECO:0007669"/>
    <property type="project" value="TreeGrafter"/>
</dbReference>
<dbReference type="PANTHER" id="PTHR34135:SF2">
    <property type="entry name" value="LYSOZYME"/>
    <property type="match status" value="1"/>
</dbReference>
<dbReference type="AlphaFoldDB" id="A0A2R5FM00"/>
<evidence type="ECO:0000313" key="5">
    <source>
        <dbReference type="EMBL" id="GBG16811.1"/>
    </source>
</evidence>
<keyword evidence="3" id="KW-0326">Glycosidase</keyword>
<sequence>MEGIDVFDKDGRVDWTAVKNSGKTFAFVKATEGVTIKDSAFAHHWQTMKTVGIIRGAYHFLHSRTSDPVDQAKEFLKTVGKLEPGDLPPVLDVEAIDKGGNKQEVIDAAKQWLAEVEKALLQQTQKPIKPIIYTYPNFWEEDLDNPSDFASYPLWIAHYNVKVPHIPSAWQGQYLIHQYDDDVPGVAGVSGRADLNRFNPLQLEDSGLRVKQLQQQLKDIGLYTDAIDGHFSESVKDAIVSFQTSKGLQADGIVGIKTWVALLWI</sequence>
<dbReference type="Gene3D" id="1.10.101.10">
    <property type="entry name" value="PGBD-like superfamily/PGBD"/>
    <property type="match status" value="1"/>
</dbReference>
<dbReference type="PANTHER" id="PTHR34135">
    <property type="entry name" value="LYSOZYME"/>
    <property type="match status" value="1"/>
</dbReference>
<comment type="caution">
    <text evidence="5">The sequence shown here is derived from an EMBL/GenBank/DDBJ whole genome shotgun (WGS) entry which is preliminary data.</text>
</comment>
<keyword evidence="2 5" id="KW-0378">Hydrolase</keyword>
<dbReference type="Pfam" id="PF01183">
    <property type="entry name" value="Glyco_hydro_25"/>
    <property type="match status" value="1"/>
</dbReference>
<dbReference type="SUPFAM" id="SSF47090">
    <property type="entry name" value="PGBD-like"/>
    <property type="match status" value="1"/>
</dbReference>
<gene>
    <name evidence="5" type="ORF">NIES4072_04570</name>
</gene>
<reference evidence="5 6" key="1">
    <citation type="submission" date="2017-06" db="EMBL/GenBank/DDBJ databases">
        <title>Genome sequencing of cyanobaciteial culture collection at National Institute for Environmental Studies (NIES).</title>
        <authorList>
            <person name="Hirose Y."/>
            <person name="Shimura Y."/>
            <person name="Fujisawa T."/>
            <person name="Nakamura Y."/>
            <person name="Kawachi M."/>
        </authorList>
    </citation>
    <scope>NUCLEOTIDE SEQUENCE [LARGE SCALE GENOMIC DNA]</scope>
    <source>
        <strain evidence="5 6">NIES-4072</strain>
    </source>
</reference>
<dbReference type="InterPro" id="IPR036366">
    <property type="entry name" value="PGBDSf"/>
</dbReference>
<dbReference type="InterPro" id="IPR002477">
    <property type="entry name" value="Peptidoglycan-bd-like"/>
</dbReference>
<evidence type="ECO:0000256" key="2">
    <source>
        <dbReference type="ARBA" id="ARBA00022801"/>
    </source>
</evidence>
<comment type="similarity">
    <text evidence="1">Belongs to the glycosyl hydrolase 25 family.</text>
</comment>
<dbReference type="RefSeq" id="WP_109007127.1">
    <property type="nucleotide sequence ID" value="NZ_BDUD01000001.1"/>
</dbReference>
<dbReference type="OrthoDB" id="9802228at2"/>
<dbReference type="SUPFAM" id="SSF51445">
    <property type="entry name" value="(Trans)glycosidases"/>
    <property type="match status" value="1"/>
</dbReference>
<dbReference type="InterPro" id="IPR002053">
    <property type="entry name" value="Glyco_hydro_25"/>
</dbReference>
<dbReference type="GO" id="GO:0003796">
    <property type="term" value="F:lysozyme activity"/>
    <property type="evidence" value="ECO:0007669"/>
    <property type="project" value="InterPro"/>
</dbReference>
<evidence type="ECO:0000256" key="1">
    <source>
        <dbReference type="ARBA" id="ARBA00010646"/>
    </source>
</evidence>
<dbReference type="GO" id="GO:0016998">
    <property type="term" value="P:cell wall macromolecule catabolic process"/>
    <property type="evidence" value="ECO:0007669"/>
    <property type="project" value="InterPro"/>
</dbReference>
<evidence type="ECO:0000313" key="6">
    <source>
        <dbReference type="Proteomes" id="UP000245124"/>
    </source>
</evidence>
<dbReference type="InterPro" id="IPR036365">
    <property type="entry name" value="PGBD-like_sf"/>
</dbReference>
<dbReference type="Pfam" id="PF01471">
    <property type="entry name" value="PG_binding_1"/>
    <property type="match status" value="1"/>
</dbReference>
<feature type="domain" description="Peptidoglycan binding-like" evidence="4">
    <location>
        <begin position="207"/>
        <end position="262"/>
    </location>
</feature>
<accession>A0A2R5FM00</accession>
<proteinExistence type="inferred from homology"/>
<dbReference type="InterPro" id="IPR018077">
    <property type="entry name" value="Glyco_hydro_fam25_subgr"/>
</dbReference>